<evidence type="ECO:0000256" key="3">
    <source>
        <dbReference type="ARBA" id="ARBA00022692"/>
    </source>
</evidence>
<evidence type="ECO:0000313" key="10">
    <source>
        <dbReference type="Proteomes" id="UP001344658"/>
    </source>
</evidence>
<dbReference type="PANTHER" id="PTHR47019">
    <property type="entry name" value="LIPID II FLIPPASE MURJ"/>
    <property type="match status" value="1"/>
</dbReference>
<dbReference type="Pfam" id="PF03023">
    <property type="entry name" value="MurJ"/>
    <property type="match status" value="1"/>
</dbReference>
<evidence type="ECO:0000256" key="6">
    <source>
        <dbReference type="ARBA" id="ARBA00022989"/>
    </source>
</evidence>
<evidence type="ECO:0000256" key="1">
    <source>
        <dbReference type="ARBA" id="ARBA00004651"/>
    </source>
</evidence>
<comment type="subcellular location">
    <subcellularLocation>
        <location evidence="1">Cell membrane</location>
        <topology evidence="1">Multi-pass membrane protein</topology>
    </subcellularLocation>
</comment>
<feature type="transmembrane region" description="Helical" evidence="8">
    <location>
        <begin position="504"/>
        <end position="526"/>
    </location>
</feature>
<sequence length="538" mass="55783">MSATVEARGRRAHARQPSLRRSGGLMMAGSLVSRATGFVRLSVITAAVGTAASGDAFGVANTVPNIVYALLIGGALQSVFVPELVRAAREHADGGRAYTDRLLTLCAVALVAITALAVLAAPLLVDAYAPDFTGGQRELTVALARYCLPQILFYGLFTLLGQVLGARDRFGAMMWTPVLNNLVVIGVFGLYLGLAQGGLGRRDALLLGLGSTAGIAVQALGLLPALRAAGFRWHPRFDWRGHGLTAPMRAAGWTLALVLVNQLAYWVVTRLSTSAGEHALAEGHRAGAGYAAYSNAYSLWVVPQGIVTVSLVTALLPRMSRAAADGDHAAIGADLSRGLTVSGTAIVPAVLAFLALGPQITGVVFQHGAASGADAAAIAWMLAAFAPGLPAFAGQYLLARGFYALSDTRTPFFLNVLIAAVNASLAVASSTLLPARWAVTGMAAGYAVACTAGFLCTAALLRRRLGWRPRVLGHHVRLALAFAPGAVLALGVARQCTDHLGDGLPGHLTALVLGLAALVLPAPVLARPLRLDLRPPRH</sequence>
<feature type="transmembrane region" description="Helical" evidence="8">
    <location>
        <begin position="25"/>
        <end position="51"/>
    </location>
</feature>
<feature type="transmembrane region" description="Helical" evidence="8">
    <location>
        <begin position="377"/>
        <end position="399"/>
    </location>
</feature>
<feature type="transmembrane region" description="Helical" evidence="8">
    <location>
        <begin position="178"/>
        <end position="199"/>
    </location>
</feature>
<feature type="transmembrane region" description="Helical" evidence="8">
    <location>
        <begin position="439"/>
        <end position="460"/>
    </location>
</feature>
<keyword evidence="3 8" id="KW-0812">Transmembrane</keyword>
<keyword evidence="5" id="KW-0573">Peptidoglycan synthesis</keyword>
<dbReference type="NCBIfam" id="TIGR01695">
    <property type="entry name" value="murJ_mviN"/>
    <property type="match status" value="1"/>
</dbReference>
<evidence type="ECO:0000256" key="7">
    <source>
        <dbReference type="ARBA" id="ARBA00023136"/>
    </source>
</evidence>
<dbReference type="PANTHER" id="PTHR47019:SF1">
    <property type="entry name" value="LIPID II FLIPPASE MURJ"/>
    <property type="match status" value="1"/>
</dbReference>
<protein>
    <submittedName>
        <fullName evidence="9">Murein biosynthesis integral membrane protein MurJ</fullName>
    </submittedName>
</protein>
<accession>A0ABU7P4H0</accession>
<dbReference type="Proteomes" id="UP001344658">
    <property type="component" value="Unassembled WGS sequence"/>
</dbReference>
<feature type="transmembrane region" description="Helical" evidence="8">
    <location>
        <begin position="63"/>
        <end position="81"/>
    </location>
</feature>
<organism evidence="9 10">
    <name type="scientific">Actinacidiphila polyblastidii</name>
    <dbReference type="NCBI Taxonomy" id="3110430"/>
    <lineage>
        <taxon>Bacteria</taxon>
        <taxon>Bacillati</taxon>
        <taxon>Actinomycetota</taxon>
        <taxon>Actinomycetes</taxon>
        <taxon>Kitasatosporales</taxon>
        <taxon>Streptomycetaceae</taxon>
        <taxon>Actinacidiphila</taxon>
    </lineage>
</organism>
<keyword evidence="10" id="KW-1185">Reference proteome</keyword>
<keyword evidence="2" id="KW-1003">Cell membrane</keyword>
<feature type="transmembrane region" description="Helical" evidence="8">
    <location>
        <begin position="102"/>
        <end position="123"/>
    </location>
</feature>
<reference evidence="9 10" key="1">
    <citation type="submission" date="2023-12" db="EMBL/GenBank/DDBJ databases">
        <title>Streptomyces sp. V4-01.</title>
        <authorList>
            <person name="Somphong A."/>
            <person name="Phongsopitanun W."/>
        </authorList>
    </citation>
    <scope>NUCLEOTIDE SEQUENCE [LARGE SCALE GENOMIC DNA]</scope>
    <source>
        <strain evidence="9 10">V4-01</strain>
    </source>
</reference>
<evidence type="ECO:0000256" key="2">
    <source>
        <dbReference type="ARBA" id="ARBA00022475"/>
    </source>
</evidence>
<name>A0ABU7P4H0_9ACTN</name>
<dbReference type="CDD" id="cd13123">
    <property type="entry name" value="MATE_MurJ_like"/>
    <property type="match status" value="1"/>
</dbReference>
<feature type="transmembrane region" description="Helical" evidence="8">
    <location>
        <begin position="338"/>
        <end position="357"/>
    </location>
</feature>
<feature type="transmembrane region" description="Helical" evidence="8">
    <location>
        <begin position="143"/>
        <end position="166"/>
    </location>
</feature>
<feature type="transmembrane region" description="Helical" evidence="8">
    <location>
        <begin position="411"/>
        <end position="433"/>
    </location>
</feature>
<proteinExistence type="predicted"/>
<gene>
    <name evidence="9" type="primary">murJ</name>
    <name evidence="9" type="ORF">V2S66_01870</name>
</gene>
<dbReference type="PRINTS" id="PR01806">
    <property type="entry name" value="VIRFACTRMVIN"/>
</dbReference>
<keyword evidence="4" id="KW-0133">Cell shape</keyword>
<keyword evidence="7 8" id="KW-0472">Membrane</keyword>
<dbReference type="InterPro" id="IPR004268">
    <property type="entry name" value="MurJ"/>
</dbReference>
<feature type="transmembrane region" description="Helical" evidence="8">
    <location>
        <begin position="205"/>
        <end position="229"/>
    </location>
</feature>
<feature type="transmembrane region" description="Helical" evidence="8">
    <location>
        <begin position="472"/>
        <end position="492"/>
    </location>
</feature>
<feature type="transmembrane region" description="Helical" evidence="8">
    <location>
        <begin position="250"/>
        <end position="268"/>
    </location>
</feature>
<evidence type="ECO:0000256" key="8">
    <source>
        <dbReference type="SAM" id="Phobius"/>
    </source>
</evidence>
<keyword evidence="6 8" id="KW-1133">Transmembrane helix</keyword>
<dbReference type="EMBL" id="JAZEWV010000001">
    <property type="protein sequence ID" value="MEE4540713.1"/>
    <property type="molecule type" value="Genomic_DNA"/>
</dbReference>
<evidence type="ECO:0000256" key="4">
    <source>
        <dbReference type="ARBA" id="ARBA00022960"/>
    </source>
</evidence>
<comment type="caution">
    <text evidence="9">The sequence shown here is derived from an EMBL/GenBank/DDBJ whole genome shotgun (WGS) entry which is preliminary data.</text>
</comment>
<evidence type="ECO:0000313" key="9">
    <source>
        <dbReference type="EMBL" id="MEE4540713.1"/>
    </source>
</evidence>
<feature type="transmembrane region" description="Helical" evidence="8">
    <location>
        <begin position="297"/>
        <end position="317"/>
    </location>
</feature>
<dbReference type="RefSeq" id="WP_330792595.1">
    <property type="nucleotide sequence ID" value="NZ_JAZEWV010000001.1"/>
</dbReference>
<dbReference type="InterPro" id="IPR051050">
    <property type="entry name" value="Lipid_II_flippase_MurJ/MviN"/>
</dbReference>
<evidence type="ECO:0000256" key="5">
    <source>
        <dbReference type="ARBA" id="ARBA00022984"/>
    </source>
</evidence>